<dbReference type="Gene3D" id="1.10.510.10">
    <property type="entry name" value="Transferase(Phosphotransferase) domain 1"/>
    <property type="match status" value="1"/>
</dbReference>
<evidence type="ECO:0000259" key="1">
    <source>
        <dbReference type="PROSITE" id="PS50011"/>
    </source>
</evidence>
<dbReference type="InterPro" id="IPR008271">
    <property type="entry name" value="Ser/Thr_kinase_AS"/>
</dbReference>
<proteinExistence type="predicted"/>
<dbReference type="AlphaFoldDB" id="A0A813DUX6"/>
<dbReference type="InterPro" id="IPR011009">
    <property type="entry name" value="Kinase-like_dom_sf"/>
</dbReference>
<dbReference type="GO" id="GO:0004672">
    <property type="term" value="F:protein kinase activity"/>
    <property type="evidence" value="ECO:0007669"/>
    <property type="project" value="InterPro"/>
</dbReference>
<gene>
    <name evidence="2" type="ORF">PGLA1383_LOCUS11816</name>
</gene>
<sequence>MGACVSANAKNAPEEFPSFHSSYKFGAQLGQGTFGSVFHAKDRSTLEKCSVKVQKGRESGDDNIKYEAELWQQLHHPNCVGLIGIFQEADVFFAVMELCHCSLCDRLVDNPRWSVTEFKRDVKQMLLGIRHLHSCQIVHRDIKPQNVLYGGPDKKTLKIADFGTAHQLTSSCKMLLKTLGSVAYMAPEMLAGEGYTYSVDMWSFGVLCCTILLGQFPCGNFAMSNSDMKQAILEVEAEPRRLTRLSVQLKQEGEFMDNNNNYNNNNNGAGYELNGFDQALGKIRAQWLWAKQCLHMFHNRLNMFSKRTICLKQHLF</sequence>
<comment type="caution">
    <text evidence="2">The sequence shown here is derived from an EMBL/GenBank/DDBJ whole genome shotgun (WGS) entry which is preliminary data.</text>
</comment>
<dbReference type="OrthoDB" id="68483at2759"/>
<dbReference type="PROSITE" id="PS00108">
    <property type="entry name" value="PROTEIN_KINASE_ST"/>
    <property type="match status" value="1"/>
</dbReference>
<feature type="domain" description="Protein kinase" evidence="1">
    <location>
        <begin position="23"/>
        <end position="316"/>
    </location>
</feature>
<dbReference type="PROSITE" id="PS50011">
    <property type="entry name" value="PROTEIN_KINASE_DOM"/>
    <property type="match status" value="1"/>
</dbReference>
<keyword evidence="3" id="KW-1185">Reference proteome</keyword>
<dbReference type="PANTHER" id="PTHR24347">
    <property type="entry name" value="SERINE/THREONINE-PROTEIN KINASE"/>
    <property type="match status" value="1"/>
</dbReference>
<dbReference type="Pfam" id="PF00069">
    <property type="entry name" value="Pkinase"/>
    <property type="match status" value="1"/>
</dbReference>
<accession>A0A813DUX6</accession>
<evidence type="ECO:0000313" key="3">
    <source>
        <dbReference type="Proteomes" id="UP000654075"/>
    </source>
</evidence>
<reference evidence="2" key="1">
    <citation type="submission" date="2021-02" db="EMBL/GenBank/DDBJ databases">
        <authorList>
            <person name="Dougan E. K."/>
            <person name="Rhodes N."/>
            <person name="Thang M."/>
            <person name="Chan C."/>
        </authorList>
    </citation>
    <scope>NUCLEOTIDE SEQUENCE</scope>
</reference>
<dbReference type="SMART" id="SM00220">
    <property type="entry name" value="S_TKc"/>
    <property type="match status" value="1"/>
</dbReference>
<dbReference type="InterPro" id="IPR000719">
    <property type="entry name" value="Prot_kinase_dom"/>
</dbReference>
<protein>
    <recommendedName>
        <fullName evidence="1">Protein kinase domain-containing protein</fullName>
    </recommendedName>
</protein>
<dbReference type="Proteomes" id="UP000654075">
    <property type="component" value="Unassembled WGS sequence"/>
</dbReference>
<evidence type="ECO:0000313" key="2">
    <source>
        <dbReference type="EMBL" id="CAE8593211.1"/>
    </source>
</evidence>
<organism evidence="2 3">
    <name type="scientific">Polarella glacialis</name>
    <name type="common">Dinoflagellate</name>
    <dbReference type="NCBI Taxonomy" id="89957"/>
    <lineage>
        <taxon>Eukaryota</taxon>
        <taxon>Sar</taxon>
        <taxon>Alveolata</taxon>
        <taxon>Dinophyceae</taxon>
        <taxon>Suessiales</taxon>
        <taxon>Suessiaceae</taxon>
        <taxon>Polarella</taxon>
    </lineage>
</organism>
<dbReference type="GO" id="GO:0005524">
    <property type="term" value="F:ATP binding"/>
    <property type="evidence" value="ECO:0007669"/>
    <property type="project" value="InterPro"/>
</dbReference>
<dbReference type="EMBL" id="CAJNNV010006182">
    <property type="protein sequence ID" value="CAE8593211.1"/>
    <property type="molecule type" value="Genomic_DNA"/>
</dbReference>
<dbReference type="SUPFAM" id="SSF56112">
    <property type="entry name" value="Protein kinase-like (PK-like)"/>
    <property type="match status" value="1"/>
</dbReference>
<name>A0A813DUX6_POLGL</name>